<dbReference type="PANTHER" id="PTHR43162">
    <property type="match status" value="1"/>
</dbReference>
<dbReference type="SUPFAM" id="SSF51735">
    <property type="entry name" value="NAD(P)-binding Rossmann-fold domains"/>
    <property type="match status" value="1"/>
</dbReference>
<evidence type="ECO:0000313" key="2">
    <source>
        <dbReference type="EMBL" id="MDT0530251.1"/>
    </source>
</evidence>
<accession>A0ABU2WWE8</accession>
<dbReference type="Gene3D" id="3.40.50.720">
    <property type="entry name" value="NAD(P)-binding Rossmann-like Domain"/>
    <property type="match status" value="1"/>
</dbReference>
<dbReference type="EMBL" id="JAVRFL010000015">
    <property type="protein sequence ID" value="MDT0530251.1"/>
    <property type="molecule type" value="Genomic_DNA"/>
</dbReference>
<dbReference type="Gene3D" id="3.90.25.10">
    <property type="entry name" value="UDP-galactose 4-epimerase, domain 1"/>
    <property type="match status" value="1"/>
</dbReference>
<protein>
    <submittedName>
        <fullName evidence="2">NmrA family NAD(P)-binding protein</fullName>
    </submittedName>
</protein>
<gene>
    <name evidence="2" type="ORF">RM555_14765</name>
</gene>
<dbReference type="InterPro" id="IPR036291">
    <property type="entry name" value="NAD(P)-bd_dom_sf"/>
</dbReference>
<dbReference type="RefSeq" id="WP_311412266.1">
    <property type="nucleotide sequence ID" value="NZ_JAVRFL010000015.1"/>
</dbReference>
<evidence type="ECO:0000259" key="1">
    <source>
        <dbReference type="Pfam" id="PF05368"/>
    </source>
</evidence>
<sequence length="293" mass="31001">MQRTVLVTGGTGRVGGQVVARLVEAEGVRVRVLSRDPARASGALGPQVEVVGGDLTARDSLSAALDGVDGLFLVFPSVTADHAAGRLVATLAERVRRIVYLSTHGVPDDPDHAAEPDGTILGSHAHLEGLLAGSAAEYAFLRSSGFAANTLAWAPQIQQSDVLRWFVPQARRALVHEADLGAVAARLLTDDRHQRAAHHLTGPEQLTQVEQLAAIGAALGRTLRYEEMDSAEAAAELFPEMPAGVAAAIIAGHAAMITQPEPVTDTVRHLLGRPALTFAQWARDHVEDFTGRQ</sequence>
<evidence type="ECO:0000313" key="3">
    <source>
        <dbReference type="Proteomes" id="UP001180973"/>
    </source>
</evidence>
<organism evidence="2 3">
    <name type="scientific">Micromonospora reichwaldensis</name>
    <dbReference type="NCBI Taxonomy" id="3075516"/>
    <lineage>
        <taxon>Bacteria</taxon>
        <taxon>Bacillati</taxon>
        <taxon>Actinomycetota</taxon>
        <taxon>Actinomycetes</taxon>
        <taxon>Micromonosporales</taxon>
        <taxon>Micromonosporaceae</taxon>
        <taxon>Micromonospora</taxon>
    </lineage>
</organism>
<dbReference type="PANTHER" id="PTHR43162:SF1">
    <property type="entry name" value="PRESTALK A DIFFERENTIATION PROTEIN A"/>
    <property type="match status" value="1"/>
</dbReference>
<dbReference type="InterPro" id="IPR051604">
    <property type="entry name" value="Ergot_Alk_Oxidoreductase"/>
</dbReference>
<dbReference type="Pfam" id="PF05368">
    <property type="entry name" value="NmrA"/>
    <property type="match status" value="1"/>
</dbReference>
<dbReference type="Proteomes" id="UP001180973">
    <property type="component" value="Unassembled WGS sequence"/>
</dbReference>
<dbReference type="InterPro" id="IPR008030">
    <property type="entry name" value="NmrA-like"/>
</dbReference>
<keyword evidence="3" id="KW-1185">Reference proteome</keyword>
<proteinExistence type="predicted"/>
<comment type="caution">
    <text evidence="2">The sequence shown here is derived from an EMBL/GenBank/DDBJ whole genome shotgun (WGS) entry which is preliminary data.</text>
</comment>
<name>A0ABU2WWE8_9ACTN</name>
<reference evidence="2" key="1">
    <citation type="submission" date="2023-09" db="EMBL/GenBank/DDBJ databases">
        <title>30 novel species of actinomycetes from the DSMZ collection.</title>
        <authorList>
            <person name="Nouioui I."/>
        </authorList>
    </citation>
    <scope>NUCLEOTIDE SEQUENCE</scope>
    <source>
        <strain evidence="2">DSM 115977</strain>
    </source>
</reference>
<feature type="domain" description="NmrA-like" evidence="1">
    <location>
        <begin position="2"/>
        <end position="249"/>
    </location>
</feature>